<gene>
    <name evidence="2" type="ORF">SAMN04488051_101404</name>
</gene>
<sequence length="297" mass="31549">MTDFILGIDAGGTKTLGRLLHLASGRSWQLKMGSASLTNDYNNAAATLYQLISNLFEQARCTGDQVTVVAGVPGAGNLQLRKSLELHLAELCPQLWITTDAKTSVWGANNGQPVAVVALGTGSVGMRLEPNGEERQFGGWGFNIGDEGSGAILGKMAVREVLDEFDRSRGFASALAKAVTAVIGTDPANILGWLKHAAVNDFSRLAPLVLPLAANCPQAAKVFARYLKDVVELIDLTCLEVRLPIVILGGLAEGTIPHLPARIRQHIIPAAGTSVDGALLLAKKWRSGELEKTEPRL</sequence>
<dbReference type="Pfam" id="PF01869">
    <property type="entry name" value="BcrAD_BadFG"/>
    <property type="match status" value="1"/>
</dbReference>
<keyword evidence="2" id="KW-0418">Kinase</keyword>
<reference evidence="2 3" key="1">
    <citation type="submission" date="2016-10" db="EMBL/GenBank/DDBJ databases">
        <authorList>
            <person name="de Groot N.N."/>
        </authorList>
    </citation>
    <scope>NUCLEOTIDE SEQUENCE [LARGE SCALE GENOMIC DNA]</scope>
    <source>
        <strain evidence="2 3">CGMCC 1.3430</strain>
    </source>
</reference>
<dbReference type="Gene3D" id="3.30.420.40">
    <property type="match status" value="2"/>
</dbReference>
<dbReference type="RefSeq" id="WP_171907520.1">
    <property type="nucleotide sequence ID" value="NZ_FNRM01000001.1"/>
</dbReference>
<dbReference type="SUPFAM" id="SSF53067">
    <property type="entry name" value="Actin-like ATPase domain"/>
    <property type="match status" value="2"/>
</dbReference>
<evidence type="ECO:0000313" key="3">
    <source>
        <dbReference type="Proteomes" id="UP000198773"/>
    </source>
</evidence>
<protein>
    <submittedName>
        <fullName evidence="2">Glucosamine kinase</fullName>
    </submittedName>
</protein>
<dbReference type="EMBL" id="FNRM01000001">
    <property type="protein sequence ID" value="SEA03096.1"/>
    <property type="molecule type" value="Genomic_DNA"/>
</dbReference>
<dbReference type="Proteomes" id="UP000198773">
    <property type="component" value="Unassembled WGS sequence"/>
</dbReference>
<evidence type="ECO:0000313" key="2">
    <source>
        <dbReference type="EMBL" id="SEA03096.1"/>
    </source>
</evidence>
<proteinExistence type="predicted"/>
<evidence type="ECO:0000259" key="1">
    <source>
        <dbReference type="Pfam" id="PF01869"/>
    </source>
</evidence>
<keyword evidence="3" id="KW-1185">Reference proteome</keyword>
<dbReference type="GO" id="GO:0016301">
    <property type="term" value="F:kinase activity"/>
    <property type="evidence" value="ECO:0007669"/>
    <property type="project" value="UniProtKB-KW"/>
</dbReference>
<keyword evidence="2" id="KW-0808">Transferase</keyword>
<dbReference type="InterPro" id="IPR043129">
    <property type="entry name" value="ATPase_NBD"/>
</dbReference>
<dbReference type="AlphaFoldDB" id="A0A1H3XUN5"/>
<feature type="domain" description="ATPase BadF/BadG/BcrA/BcrD type" evidence="1">
    <location>
        <begin position="6"/>
        <end position="199"/>
    </location>
</feature>
<dbReference type="PANTHER" id="PTHR43190:SF3">
    <property type="entry name" value="N-ACETYL-D-GLUCOSAMINE KINASE"/>
    <property type="match status" value="1"/>
</dbReference>
<dbReference type="PANTHER" id="PTHR43190">
    <property type="entry name" value="N-ACETYL-D-GLUCOSAMINE KINASE"/>
    <property type="match status" value="1"/>
</dbReference>
<organism evidence="2 3">
    <name type="scientific">Alkalimonas amylolytica</name>
    <dbReference type="NCBI Taxonomy" id="152573"/>
    <lineage>
        <taxon>Bacteria</taxon>
        <taxon>Pseudomonadati</taxon>
        <taxon>Pseudomonadota</taxon>
        <taxon>Gammaproteobacteria</taxon>
        <taxon>Alkalimonas</taxon>
    </lineage>
</organism>
<accession>A0A1H3XUN5</accession>
<dbReference type="CDD" id="cd24082">
    <property type="entry name" value="ASKHA_NBD_GspK-like"/>
    <property type="match status" value="1"/>
</dbReference>
<name>A0A1H3XUN5_ALKAM</name>
<dbReference type="InterPro" id="IPR002731">
    <property type="entry name" value="ATPase_BadF"/>
</dbReference>
<dbReference type="InterPro" id="IPR052519">
    <property type="entry name" value="Euk-type_GlcNAc_Kinase"/>
</dbReference>
<dbReference type="STRING" id="152573.SAMN04488051_101404"/>